<evidence type="ECO:0008006" key="3">
    <source>
        <dbReference type="Google" id="ProtNLM"/>
    </source>
</evidence>
<dbReference type="RefSeq" id="WP_140026217.1">
    <property type="nucleotide sequence ID" value="NZ_JBHUFG010000012.1"/>
</dbReference>
<dbReference type="Proteomes" id="UP000312784">
    <property type="component" value="Unassembled WGS sequence"/>
</dbReference>
<organism evidence="1 2">
    <name type="scientific">Ochrobactrum teleogrylli</name>
    <dbReference type="NCBI Taxonomy" id="2479765"/>
    <lineage>
        <taxon>Bacteria</taxon>
        <taxon>Pseudomonadati</taxon>
        <taxon>Pseudomonadota</taxon>
        <taxon>Alphaproteobacteria</taxon>
        <taxon>Hyphomicrobiales</taxon>
        <taxon>Brucellaceae</taxon>
        <taxon>Brucella/Ochrobactrum group</taxon>
        <taxon>Ochrobactrum</taxon>
    </lineage>
</organism>
<reference evidence="1 2" key="1">
    <citation type="submission" date="2019-06" db="EMBL/GenBank/DDBJ databases">
        <title>Ochrobactrum cricket sp.nov., isolated from the insect Teleogryllus occipitalis living in deserted cropland.</title>
        <authorList>
            <person name="Hu M."/>
        </authorList>
    </citation>
    <scope>NUCLEOTIDE SEQUENCE [LARGE SCALE GENOMIC DNA]</scope>
    <source>
        <strain evidence="1 2">LCB8</strain>
    </source>
</reference>
<evidence type="ECO:0000313" key="2">
    <source>
        <dbReference type="Proteomes" id="UP000312784"/>
    </source>
</evidence>
<sequence length="315" mass="36363">MVDIEALMCALPVSSLQPQTIALIETAIDNKGRFEHHFIELLEPPAFDNVPYIRPSDALQSLDAHHQLAEELHLRRSKSLNNELERAFPESKWMQFFDPSNPDAAGAIPAVSFIDWLETNALVEPEILKLLYRANDEATKAKMFSGPDYYDEPWSLVTQPKLTPPKAMIQYLPGPPWIDHEFNTDHSRAERAFLAWREQMRPVANRLEQQLGESVYYFADYEDELDDDDAHRFLVLHWCCSWRPEAAFVQYLIEASKAFNIEELKLALINPASFNHRFKMNNSLIGIEAETCRYSAQAHSSSNEGRQNIFYNIKY</sequence>
<keyword evidence="2" id="KW-1185">Reference proteome</keyword>
<gene>
    <name evidence="1" type="ORF">FIC94_20420</name>
</gene>
<proteinExistence type="predicted"/>
<dbReference type="EMBL" id="VEWL01000018">
    <property type="protein sequence ID" value="TNV10455.1"/>
    <property type="molecule type" value="Genomic_DNA"/>
</dbReference>
<evidence type="ECO:0000313" key="1">
    <source>
        <dbReference type="EMBL" id="TNV10455.1"/>
    </source>
</evidence>
<accession>A0ABY2Y1G7</accession>
<comment type="caution">
    <text evidence="1">The sequence shown here is derived from an EMBL/GenBank/DDBJ whole genome shotgun (WGS) entry which is preliminary data.</text>
</comment>
<name>A0ABY2Y1G7_9HYPH</name>
<protein>
    <recommendedName>
        <fullName evidence="3">DUF4274 domain-containing protein</fullName>
    </recommendedName>
</protein>